<protein>
    <submittedName>
        <fullName evidence="2">Enoyl-CoA hydratase</fullName>
    </submittedName>
</protein>
<reference evidence="2 3" key="1">
    <citation type="submission" date="2016-10" db="EMBL/GenBank/DDBJ databases">
        <authorList>
            <person name="de Groot N.N."/>
        </authorList>
    </citation>
    <scope>NUCLEOTIDE SEQUENCE [LARGE SCALE GENOMIC DNA]</scope>
    <source>
        <strain evidence="2 3">CGMCC 4.5506</strain>
    </source>
</reference>
<dbReference type="InterPro" id="IPR001753">
    <property type="entry name" value="Enoyl-CoA_hydra/iso"/>
</dbReference>
<dbReference type="Proteomes" id="UP000199494">
    <property type="component" value="Unassembled WGS sequence"/>
</dbReference>
<name>A0A222VZ31_9PSEU</name>
<dbReference type="EMBL" id="FMZE01000001">
    <property type="protein sequence ID" value="SDC20095.1"/>
    <property type="molecule type" value="Genomic_DNA"/>
</dbReference>
<dbReference type="InterPro" id="IPR029045">
    <property type="entry name" value="ClpP/crotonase-like_dom_sf"/>
</dbReference>
<dbReference type="OrthoDB" id="9777711at2"/>
<dbReference type="STRING" id="530584.SAMN05421630_101793"/>
<evidence type="ECO:0000313" key="2">
    <source>
        <dbReference type="EMBL" id="SDC20095.1"/>
    </source>
</evidence>
<evidence type="ECO:0000313" key="3">
    <source>
        <dbReference type="Proteomes" id="UP000199494"/>
    </source>
</evidence>
<dbReference type="Pfam" id="PF00378">
    <property type="entry name" value="ECH_1"/>
    <property type="match status" value="1"/>
</dbReference>
<dbReference type="RefSeq" id="WP_091798780.1">
    <property type="nucleotide sequence ID" value="NZ_CP016353.1"/>
</dbReference>
<dbReference type="Gene3D" id="1.10.12.10">
    <property type="entry name" value="Lyase 2-enoyl-coa Hydratase, Chain A, domain 2"/>
    <property type="match status" value="1"/>
</dbReference>
<sequence length="276" mass="29382">MANEANTANTAVDYSGYENILVTRSGSVLTLTLNRPERFNAVDNALHEELSHIFIDIARDERTSVVVLTGAGRAFCAGGDIKAILEDTEKNGPGNYLDMTSAKRIIFSLLDLEKPIIAKVNGHAMGLGATLALFCDIIYMADDARIADPHVSAGVVAGDGGAIIWPQLIGYARAKEFLLTGDQISATRAAEMGLVNHALPRDELDGAVDALATRLAAGAQDAIRWSKVSVNIGLKQLAHTMLDTSIAYEILTLHGPDHAEALAAFVEGRKPDFTGT</sequence>
<accession>A0A222VZ31</accession>
<dbReference type="CDD" id="cd06558">
    <property type="entry name" value="crotonase-like"/>
    <property type="match status" value="1"/>
</dbReference>
<dbReference type="PANTHER" id="PTHR43802">
    <property type="entry name" value="ENOYL-COA HYDRATASE"/>
    <property type="match status" value="1"/>
</dbReference>
<dbReference type="SUPFAM" id="SSF52096">
    <property type="entry name" value="ClpP/crotonase"/>
    <property type="match status" value="1"/>
</dbReference>
<evidence type="ECO:0000256" key="1">
    <source>
        <dbReference type="ARBA" id="ARBA00005254"/>
    </source>
</evidence>
<dbReference type="GO" id="GO:0003824">
    <property type="term" value="F:catalytic activity"/>
    <property type="evidence" value="ECO:0007669"/>
    <property type="project" value="UniProtKB-ARBA"/>
</dbReference>
<organism evidence="2 3">
    <name type="scientific">Prauserella marina</name>
    <dbReference type="NCBI Taxonomy" id="530584"/>
    <lineage>
        <taxon>Bacteria</taxon>
        <taxon>Bacillati</taxon>
        <taxon>Actinomycetota</taxon>
        <taxon>Actinomycetes</taxon>
        <taxon>Pseudonocardiales</taxon>
        <taxon>Pseudonocardiaceae</taxon>
        <taxon>Prauserella</taxon>
    </lineage>
</organism>
<proteinExistence type="inferred from homology"/>
<dbReference type="KEGG" id="pmad:BAY61_12080"/>
<dbReference type="AlphaFoldDB" id="A0A222VZ31"/>
<dbReference type="InterPro" id="IPR014748">
    <property type="entry name" value="Enoyl-CoA_hydra_C"/>
</dbReference>
<dbReference type="PANTHER" id="PTHR43802:SF1">
    <property type="entry name" value="IP11341P-RELATED"/>
    <property type="match status" value="1"/>
</dbReference>
<comment type="similarity">
    <text evidence="1">Belongs to the enoyl-CoA hydratase/isomerase family.</text>
</comment>
<gene>
    <name evidence="2" type="ORF">SAMN05421630_101793</name>
</gene>
<keyword evidence="3" id="KW-1185">Reference proteome</keyword>
<dbReference type="Gene3D" id="3.90.226.10">
    <property type="entry name" value="2-enoyl-CoA Hydratase, Chain A, domain 1"/>
    <property type="match status" value="1"/>
</dbReference>